<dbReference type="Proteomes" id="UP000250675">
    <property type="component" value="Unassembled WGS sequence"/>
</dbReference>
<organism evidence="2 3">
    <name type="scientific">Klebsiella pneumoniae</name>
    <dbReference type="NCBI Taxonomy" id="573"/>
    <lineage>
        <taxon>Bacteria</taxon>
        <taxon>Pseudomonadati</taxon>
        <taxon>Pseudomonadota</taxon>
        <taxon>Gammaproteobacteria</taxon>
        <taxon>Enterobacterales</taxon>
        <taxon>Enterobacteriaceae</taxon>
        <taxon>Klebsiella/Raoultella group</taxon>
        <taxon>Klebsiella</taxon>
        <taxon>Klebsiella pneumoniae complex</taxon>
    </lineage>
</organism>
<protein>
    <submittedName>
        <fullName evidence="2">Protein of uncharacterized function (DUF2594)</fullName>
    </submittedName>
</protein>
<dbReference type="AlphaFoldDB" id="A0A2X3CID7"/>
<feature type="region of interest" description="Disordered" evidence="1">
    <location>
        <begin position="63"/>
        <end position="89"/>
    </location>
</feature>
<dbReference type="InterPro" id="IPR019705">
    <property type="entry name" value="DUF2594"/>
</dbReference>
<accession>A0A2X3CID7</accession>
<sequence>MSTPDFSTAENKQELAQEVSCLKAMITLMLQAMGQADAGRVIIKWKSRFHRWRMRLRPPYSPAPLSRLNKPIGSNPVPAESITDSRYHV</sequence>
<dbReference type="EMBL" id="UASO01000003">
    <property type="protein sequence ID" value="SQC11516.1"/>
    <property type="molecule type" value="Genomic_DNA"/>
</dbReference>
<evidence type="ECO:0000313" key="3">
    <source>
        <dbReference type="Proteomes" id="UP000250675"/>
    </source>
</evidence>
<evidence type="ECO:0000313" key="2">
    <source>
        <dbReference type="EMBL" id="SQC11516.1"/>
    </source>
</evidence>
<name>A0A2X3CID7_KLEPN</name>
<gene>
    <name evidence="2" type="ORF">NCTC9645_00638</name>
</gene>
<dbReference type="Pfam" id="PF10769">
    <property type="entry name" value="DUF2594"/>
    <property type="match status" value="1"/>
</dbReference>
<reference evidence="2 3" key="1">
    <citation type="submission" date="2018-06" db="EMBL/GenBank/DDBJ databases">
        <authorList>
            <consortium name="Pathogen Informatics"/>
            <person name="Doyle S."/>
        </authorList>
    </citation>
    <scope>NUCLEOTIDE SEQUENCE [LARGE SCALE GENOMIC DNA]</scope>
    <source>
        <strain evidence="2 3">NCTC9645</strain>
    </source>
</reference>
<evidence type="ECO:0000256" key="1">
    <source>
        <dbReference type="SAM" id="MobiDB-lite"/>
    </source>
</evidence>
<proteinExistence type="predicted"/>